<dbReference type="EMBL" id="LSBI01000003">
    <property type="protein sequence ID" value="OAQ92383.1"/>
    <property type="molecule type" value="Genomic_DNA"/>
</dbReference>
<sequence length="139" mass="15405">MTETEATNSSPAAVPQPPLRQSWTPSGYPVVNNYRDLAAGRIALVKASEEFAPGPPALEVYWHNRMQTDRTDLFGGLVTGANVDVTEYLRRVGRFLDANSCEVLALNATKYAVNIILAVDCSCQEMRTWLTEHDLLHAR</sequence>
<evidence type="ECO:0000256" key="1">
    <source>
        <dbReference type="SAM" id="MobiDB-lite"/>
    </source>
</evidence>
<protein>
    <submittedName>
        <fullName evidence="2">Uncharacterized protein</fullName>
    </submittedName>
</protein>
<dbReference type="OMA" id="EYIIRIG"/>
<reference evidence="3" key="1">
    <citation type="submission" date="2015-05" db="EMBL/GenBank/DDBJ databases">
        <authorList>
            <person name="Wang D.B."/>
            <person name="Wang M."/>
        </authorList>
    </citation>
    <scope>NUCLEOTIDE SEQUENCE</scope>
    <source>
        <strain evidence="3">36-1</strain>
    </source>
</reference>
<gene>
    <name evidence="3" type="ORF">PCL_01227</name>
    <name evidence="2" type="ORF">VFPFJ_04123</name>
</gene>
<evidence type="ECO:0000313" key="2">
    <source>
        <dbReference type="EMBL" id="OAQ92383.1"/>
    </source>
</evidence>
<feature type="compositionally biased region" description="Polar residues" evidence="1">
    <location>
        <begin position="1"/>
        <end position="11"/>
    </location>
</feature>
<reference evidence="2 4" key="3">
    <citation type="submission" date="2016-02" db="EMBL/GenBank/DDBJ databases">
        <title>Biosynthesis of antibiotic leucinostatins and their inhibition on Phytophthora in bio-control Purpureocillium lilacinum.</title>
        <authorList>
            <person name="Wang G."/>
            <person name="Liu Z."/>
            <person name="Lin R."/>
            <person name="Li E."/>
            <person name="Mao Z."/>
            <person name="Ling J."/>
            <person name="Yin W."/>
            <person name="Xie B."/>
        </authorList>
    </citation>
    <scope>NUCLEOTIDE SEQUENCE [LARGE SCALE GENOMIC DNA]</scope>
    <source>
        <strain evidence="2">PLFJ-1</strain>
    </source>
</reference>
<organism evidence="2 4">
    <name type="scientific">Purpureocillium lilacinum</name>
    <name type="common">Paecilomyces lilacinus</name>
    <dbReference type="NCBI Taxonomy" id="33203"/>
    <lineage>
        <taxon>Eukaryota</taxon>
        <taxon>Fungi</taxon>
        <taxon>Dikarya</taxon>
        <taxon>Ascomycota</taxon>
        <taxon>Pezizomycotina</taxon>
        <taxon>Sordariomycetes</taxon>
        <taxon>Hypocreomycetidae</taxon>
        <taxon>Hypocreales</taxon>
        <taxon>Ophiocordycipitaceae</taxon>
        <taxon>Purpureocillium</taxon>
    </lineage>
</organism>
<evidence type="ECO:0000313" key="4">
    <source>
        <dbReference type="Proteomes" id="UP000078340"/>
    </source>
</evidence>
<dbReference type="Proteomes" id="UP000245956">
    <property type="component" value="Unassembled WGS sequence"/>
</dbReference>
<evidence type="ECO:0000313" key="3">
    <source>
        <dbReference type="EMBL" id="PWI68842.1"/>
    </source>
</evidence>
<dbReference type="Proteomes" id="UP000078340">
    <property type="component" value="Unassembled WGS sequence"/>
</dbReference>
<accession>A0A179HSQ2</accession>
<proteinExistence type="predicted"/>
<dbReference type="AlphaFoldDB" id="A0A179HSQ2"/>
<feature type="region of interest" description="Disordered" evidence="1">
    <location>
        <begin position="1"/>
        <end position="21"/>
    </location>
</feature>
<evidence type="ECO:0000313" key="5">
    <source>
        <dbReference type="Proteomes" id="UP000245956"/>
    </source>
</evidence>
<comment type="caution">
    <text evidence="2">The sequence shown here is derived from an EMBL/GenBank/DDBJ whole genome shotgun (WGS) entry which is preliminary data.</text>
</comment>
<name>A0A179HSQ2_PURLI</name>
<dbReference type="EMBL" id="LCWV01000013">
    <property type="protein sequence ID" value="PWI68842.1"/>
    <property type="molecule type" value="Genomic_DNA"/>
</dbReference>
<reference evidence="3 5" key="2">
    <citation type="journal article" date="2016" name="Front. Microbiol.">
        <title>Genome and transcriptome sequences reveal the specific parasitism of the nematophagous Purpureocillium lilacinum 36-1.</title>
        <authorList>
            <person name="Xie J."/>
            <person name="Li S."/>
            <person name="Mo C."/>
            <person name="Xiao X."/>
            <person name="Peng D."/>
            <person name="Wang G."/>
            <person name="Xiao Y."/>
        </authorList>
    </citation>
    <scope>NUCLEOTIDE SEQUENCE [LARGE SCALE GENOMIC DNA]</scope>
    <source>
        <strain evidence="3 5">36-1</strain>
    </source>
</reference>